<dbReference type="InterPro" id="IPR036721">
    <property type="entry name" value="RCK_C_sf"/>
</dbReference>
<dbReference type="SUPFAM" id="SSF116726">
    <property type="entry name" value="TrkA C-terminal domain-like"/>
    <property type="match status" value="2"/>
</dbReference>
<dbReference type="InterPro" id="IPR051679">
    <property type="entry name" value="DASS-Related_Transporters"/>
</dbReference>
<feature type="transmembrane region" description="Helical" evidence="7">
    <location>
        <begin position="95"/>
        <end position="126"/>
    </location>
</feature>
<keyword evidence="10" id="KW-1185">Reference proteome</keyword>
<evidence type="ECO:0000256" key="3">
    <source>
        <dbReference type="ARBA" id="ARBA00022692"/>
    </source>
</evidence>
<dbReference type="PROSITE" id="PS01271">
    <property type="entry name" value="NA_SULFATE"/>
    <property type="match status" value="1"/>
</dbReference>
<keyword evidence="4" id="KW-0677">Repeat</keyword>
<reference evidence="10" key="1">
    <citation type="journal article" date="2019" name="Int. J. Syst. Evol. Microbiol.">
        <title>The Global Catalogue of Microorganisms (GCM) 10K type strain sequencing project: providing services to taxonomists for standard genome sequencing and annotation.</title>
        <authorList>
            <consortium name="The Broad Institute Genomics Platform"/>
            <consortium name="The Broad Institute Genome Sequencing Center for Infectious Disease"/>
            <person name="Wu L."/>
            <person name="Ma J."/>
        </authorList>
    </citation>
    <scope>NUCLEOTIDE SEQUENCE [LARGE SCALE GENOMIC DNA]</scope>
    <source>
        <strain evidence="10">JCM 17593</strain>
    </source>
</reference>
<evidence type="ECO:0000256" key="1">
    <source>
        <dbReference type="ARBA" id="ARBA00004141"/>
    </source>
</evidence>
<organism evidence="9 10">
    <name type="scientific">Gryllotalpicola kribbensis</name>
    <dbReference type="NCBI Taxonomy" id="993084"/>
    <lineage>
        <taxon>Bacteria</taxon>
        <taxon>Bacillati</taxon>
        <taxon>Actinomycetota</taxon>
        <taxon>Actinomycetes</taxon>
        <taxon>Micrococcales</taxon>
        <taxon>Microbacteriaceae</taxon>
        <taxon>Gryllotalpicola</taxon>
    </lineage>
</organism>
<dbReference type="InterPro" id="IPR004680">
    <property type="entry name" value="Cit_transptr-like_dom"/>
</dbReference>
<dbReference type="PANTHER" id="PTHR43652:SF1">
    <property type="entry name" value="RESPONSE REGULATOR"/>
    <property type="match status" value="1"/>
</dbReference>
<feature type="domain" description="RCK C-terminal" evidence="8">
    <location>
        <begin position="315"/>
        <end position="399"/>
    </location>
</feature>
<feature type="transmembrane region" description="Helical" evidence="7">
    <location>
        <begin position="57"/>
        <end position="75"/>
    </location>
</feature>
<dbReference type="RefSeq" id="WP_344773420.1">
    <property type="nucleotide sequence ID" value="NZ_BAABBX010000003.1"/>
</dbReference>
<dbReference type="EMBL" id="BAABBX010000003">
    <property type="protein sequence ID" value="GAA4184269.1"/>
    <property type="molecule type" value="Genomic_DNA"/>
</dbReference>
<feature type="transmembrane region" description="Helical" evidence="7">
    <location>
        <begin position="421"/>
        <end position="454"/>
    </location>
</feature>
<proteinExistence type="predicted"/>
<comment type="caution">
    <text evidence="9">The sequence shown here is derived from an EMBL/GenBank/DDBJ whole genome shotgun (WGS) entry which is preliminary data.</text>
</comment>
<dbReference type="PROSITE" id="PS51202">
    <property type="entry name" value="RCK_C"/>
    <property type="match status" value="1"/>
</dbReference>
<evidence type="ECO:0000313" key="9">
    <source>
        <dbReference type="EMBL" id="GAA4184269.1"/>
    </source>
</evidence>
<evidence type="ECO:0000313" key="10">
    <source>
        <dbReference type="Proteomes" id="UP001500213"/>
    </source>
</evidence>
<feature type="transmembrane region" description="Helical" evidence="7">
    <location>
        <begin position="173"/>
        <end position="195"/>
    </location>
</feature>
<evidence type="ECO:0000256" key="6">
    <source>
        <dbReference type="ARBA" id="ARBA00023136"/>
    </source>
</evidence>
<dbReference type="Proteomes" id="UP001500213">
    <property type="component" value="Unassembled WGS sequence"/>
</dbReference>
<dbReference type="Pfam" id="PF02080">
    <property type="entry name" value="TrkA_C"/>
    <property type="match status" value="1"/>
</dbReference>
<feature type="transmembrane region" description="Helical" evidence="7">
    <location>
        <begin position="496"/>
        <end position="516"/>
    </location>
</feature>
<evidence type="ECO:0000256" key="4">
    <source>
        <dbReference type="ARBA" id="ARBA00022737"/>
    </source>
</evidence>
<name>A0ABP8AI21_9MICO</name>
<feature type="transmembrane region" description="Helical" evidence="7">
    <location>
        <begin position="549"/>
        <end position="569"/>
    </location>
</feature>
<protein>
    <submittedName>
        <fullName evidence="9">SLC13 family permease</fullName>
    </submittedName>
</protein>
<evidence type="ECO:0000256" key="5">
    <source>
        <dbReference type="ARBA" id="ARBA00022989"/>
    </source>
</evidence>
<keyword evidence="2" id="KW-0813">Transport</keyword>
<keyword evidence="5 7" id="KW-1133">Transmembrane helix</keyword>
<feature type="transmembrane region" description="Helical" evidence="7">
    <location>
        <begin position="466"/>
        <end position="484"/>
    </location>
</feature>
<evidence type="ECO:0000256" key="2">
    <source>
        <dbReference type="ARBA" id="ARBA00022448"/>
    </source>
</evidence>
<comment type="subcellular location">
    <subcellularLocation>
        <location evidence="1">Membrane</location>
        <topology evidence="1">Multi-pass membrane protein</topology>
    </subcellularLocation>
</comment>
<gene>
    <name evidence="9" type="ORF">GCM10022288_04760</name>
</gene>
<dbReference type="PANTHER" id="PTHR43652">
    <property type="entry name" value="BASIC AMINO ACID ANTIPORTER YFCC-RELATED"/>
    <property type="match status" value="1"/>
</dbReference>
<feature type="transmembrane region" description="Helical" evidence="7">
    <location>
        <begin position="589"/>
        <end position="609"/>
    </location>
</feature>
<keyword evidence="3 7" id="KW-0812">Transmembrane</keyword>
<dbReference type="InterPro" id="IPR031312">
    <property type="entry name" value="Na/sul_symport_CS"/>
</dbReference>
<evidence type="ECO:0000256" key="7">
    <source>
        <dbReference type="SAM" id="Phobius"/>
    </source>
</evidence>
<keyword evidence="6 7" id="KW-0472">Membrane</keyword>
<accession>A0ABP8AI21</accession>
<dbReference type="Pfam" id="PF03600">
    <property type="entry name" value="CitMHS"/>
    <property type="match status" value="1"/>
</dbReference>
<evidence type="ECO:0000259" key="8">
    <source>
        <dbReference type="PROSITE" id="PS51202"/>
    </source>
</evidence>
<feature type="transmembrane region" description="Helical" evidence="7">
    <location>
        <begin position="28"/>
        <end position="45"/>
    </location>
</feature>
<dbReference type="InterPro" id="IPR006037">
    <property type="entry name" value="RCK_C"/>
</dbReference>
<feature type="transmembrane region" description="Helical" evidence="7">
    <location>
        <begin position="138"/>
        <end position="161"/>
    </location>
</feature>
<feature type="transmembrane region" description="Helical" evidence="7">
    <location>
        <begin position="522"/>
        <end position="542"/>
    </location>
</feature>
<sequence length="613" mass="63977">MNPQLLIVLVLLAAAIAMFALGRPRMDVVAVLMIVALPLTGVLTVPETLSGFADPNVVLIGALFVVGEALSRTGVTYRLGDWLSRTAGTSSARLIVLLMVCVALLGAVMSSTGVVAIFIPVVLSIAKRLGVSPRQLMMPLSFAALISGMLTLIATAPNLVVDAELRRLGHDGFGFFTITPFGLAVLVLGIGYMLLARRFLAGDDDGAVLATDRSTFPALIEKYGLAERERRLKVGRRSPLVGLPLDDRTVRRDFGLRVLAVERGRWGQKTLTLGTDPGGFRIRAGDVLLADLAGHAGGAGSAAGRLGVAELPLGEGFFVETSRELGLAEIILPPSSAALGRTVAELRMHDDHEVDVIGIRHGNDLVSRAVSHERLRLGDTLLVVGSWDAIRRLGAPGGDFIALELPVEAEERVAAASRAPLALLSVALMIALMVTGLVPNFVAALIACLLLGLFRCIDLGAAYRAIHWPTLLLIVGMLPFAVALEKTGGIDLAASALVSWLGGAAPALILAGLFAVTALIGMFVSNTATAVLMAPIAISIAGQLGASPLPFAMVVALAASAAFVTPVSSPVNTLVLDPGRYRFGDFVKVGAPFAVIVGLVAVFLVPVILPIHP</sequence>
<dbReference type="Gene3D" id="3.30.70.1450">
    <property type="entry name" value="Regulator of K+ conductance, C-terminal domain"/>
    <property type="match status" value="2"/>
</dbReference>
<feature type="transmembrane region" description="Helical" evidence="7">
    <location>
        <begin position="5"/>
        <end position="22"/>
    </location>
</feature>